<reference evidence="1 2" key="1">
    <citation type="submission" date="2018-09" db="EMBL/GenBank/DDBJ databases">
        <title>Nocardia yunnanensis sp. nov., an actinomycete isolated from a soil sample.</title>
        <authorList>
            <person name="Zhang J."/>
        </authorList>
    </citation>
    <scope>NUCLEOTIDE SEQUENCE [LARGE SCALE GENOMIC DNA]</scope>
    <source>
        <strain evidence="1 2">CFHS0054</strain>
    </source>
</reference>
<dbReference type="EMBL" id="CP032568">
    <property type="protein sequence ID" value="AYF75933.1"/>
    <property type="molecule type" value="Genomic_DNA"/>
</dbReference>
<protein>
    <submittedName>
        <fullName evidence="1">Uncharacterized protein</fullName>
    </submittedName>
</protein>
<dbReference type="OrthoDB" id="3285983at2"/>
<sequence length="930" mass="99468">METGEPLDHDGPAGAAVVVGARDSDPARVAIACADLAGLIEIGGLGIAGAGIDLGEGFVSARLAGAGGDRRDAVLAALRVLRLGGAWRLGERGATLVALFGVTATKPVGAAAEQAIGEGRWGAVVLASAAAELLGPEQLVRVLALRAPDGVEPVPESAPSVLAANLRRILAPYSRPRRVELVLDLWARVCAGQVAELERERLIASHDLSVLESLRERHRASAEADVLALVRHALNGQLTMLSAVHFRPTWHSLYRYSVERAIQDALAATVLLRAAVAVHEVGVVEGIARVRGEFTAVTALLTRAQARKPVSRAAESAHLAGELPPRPIDYVRQIEARIRQQPRDRAFERFVRARLGAALAYATVVMERCETLLAYEIPHDVVPEEWSSKSVRAWRRAVGYTAVRAPRDWGVEPLVRHRSRPSLAARLAADPTADPVAIERASDLLWLADLADAMARARGHAAARLEPYYRVPRFETNPPRPQPDPLTPRLDSIPLAAAGAAQLLALGASAPDRCRDWAQLCDALVGSGVVASALTGEFEVDDAVLAHDGVPVPGTGVRLQVARSASRLAEWSDYMGNCIAGPWYQDEAARGRSILVGLRDDNDVLVANAELRHSGDGWSVRQLAARFNDEPDPALRQAFHVWVATLRVAEPEIDPVVALPPEPRVRRATPNPVRGVGPVLREAARKAMVDAEPALRELAALAGDADGDPKSLTALRRSSADRLTELCVEALAADPAALPRLWAATGIRPLAVAVEALEPALLARYPRLRTLSDDAALPSKALRALVKDPDIATARSMDLVAHRVRVALGRLAADGDEAFSSALIRYPSSELLCALILVTTCAPAHRVPVTAISAPRATTVPGFPVTALDHPDGPWQAAWPAALELGVEADLHDREFCWERIAERGLLIPAAWVESGGWAALWSRAHTKQP</sequence>
<gene>
    <name evidence="1" type="ORF">D7D52_21155</name>
</gene>
<dbReference type="Proteomes" id="UP000267164">
    <property type="component" value="Chromosome"/>
</dbReference>
<evidence type="ECO:0000313" key="2">
    <source>
        <dbReference type="Proteomes" id="UP000267164"/>
    </source>
</evidence>
<keyword evidence="2" id="KW-1185">Reference proteome</keyword>
<dbReference type="KEGG" id="nyu:D7D52_21155"/>
<organism evidence="1 2">
    <name type="scientific">Nocardia yunnanensis</name>
    <dbReference type="NCBI Taxonomy" id="2382165"/>
    <lineage>
        <taxon>Bacteria</taxon>
        <taxon>Bacillati</taxon>
        <taxon>Actinomycetota</taxon>
        <taxon>Actinomycetes</taxon>
        <taxon>Mycobacteriales</taxon>
        <taxon>Nocardiaceae</taxon>
        <taxon>Nocardia</taxon>
    </lineage>
</organism>
<name>A0A386ZFD9_9NOCA</name>
<dbReference type="AlphaFoldDB" id="A0A386ZFD9"/>
<proteinExistence type="predicted"/>
<evidence type="ECO:0000313" key="1">
    <source>
        <dbReference type="EMBL" id="AYF75933.1"/>
    </source>
</evidence>
<accession>A0A386ZFD9</accession>